<dbReference type="Pfam" id="PF04932">
    <property type="entry name" value="Wzy_C"/>
    <property type="match status" value="1"/>
</dbReference>
<comment type="caution">
    <text evidence="7">The sequence shown here is derived from an EMBL/GenBank/DDBJ whole genome shotgun (WGS) entry which is preliminary data.</text>
</comment>
<evidence type="ECO:0000259" key="6">
    <source>
        <dbReference type="Pfam" id="PF04932"/>
    </source>
</evidence>
<dbReference type="OrthoDB" id="4391260at2"/>
<evidence type="ECO:0000256" key="3">
    <source>
        <dbReference type="ARBA" id="ARBA00022989"/>
    </source>
</evidence>
<feature type="transmembrane region" description="Helical" evidence="5">
    <location>
        <begin position="237"/>
        <end position="258"/>
    </location>
</feature>
<keyword evidence="4 5" id="KW-0472">Membrane</keyword>
<evidence type="ECO:0000256" key="1">
    <source>
        <dbReference type="ARBA" id="ARBA00004141"/>
    </source>
</evidence>
<dbReference type="PANTHER" id="PTHR37422">
    <property type="entry name" value="TEICHURONIC ACID BIOSYNTHESIS PROTEIN TUAE"/>
    <property type="match status" value="1"/>
</dbReference>
<proteinExistence type="predicted"/>
<feature type="transmembrane region" description="Helical" evidence="5">
    <location>
        <begin position="42"/>
        <end position="61"/>
    </location>
</feature>
<accession>A0A178MF02</accession>
<dbReference type="STRING" id="1707952.A6A03_00830"/>
<dbReference type="RefSeq" id="WP_066784366.1">
    <property type="nucleotide sequence ID" value="NZ_LWQS01000038.1"/>
</dbReference>
<feature type="transmembrane region" description="Helical" evidence="5">
    <location>
        <begin position="159"/>
        <end position="180"/>
    </location>
</feature>
<feature type="transmembrane region" description="Helical" evidence="5">
    <location>
        <begin position="67"/>
        <end position="87"/>
    </location>
</feature>
<evidence type="ECO:0000256" key="5">
    <source>
        <dbReference type="SAM" id="Phobius"/>
    </source>
</evidence>
<feature type="transmembrane region" description="Helical" evidence="5">
    <location>
        <begin position="362"/>
        <end position="379"/>
    </location>
</feature>
<dbReference type="AlphaFoldDB" id="A0A178MF02"/>
<protein>
    <submittedName>
        <fullName evidence="7">Polymerase</fullName>
    </submittedName>
</protein>
<name>A0A178MF02_9CHLR</name>
<dbReference type="GO" id="GO:0016020">
    <property type="term" value="C:membrane"/>
    <property type="evidence" value="ECO:0007669"/>
    <property type="project" value="UniProtKB-SubCell"/>
</dbReference>
<feature type="transmembrane region" description="Helical" evidence="5">
    <location>
        <begin position="123"/>
        <end position="147"/>
    </location>
</feature>
<dbReference type="Proteomes" id="UP000078287">
    <property type="component" value="Unassembled WGS sequence"/>
</dbReference>
<evidence type="ECO:0000256" key="2">
    <source>
        <dbReference type="ARBA" id="ARBA00022692"/>
    </source>
</evidence>
<feature type="transmembrane region" description="Helical" evidence="5">
    <location>
        <begin position="330"/>
        <end position="350"/>
    </location>
</feature>
<feature type="transmembrane region" description="Helical" evidence="5">
    <location>
        <begin position="211"/>
        <end position="231"/>
    </location>
</feature>
<reference evidence="7 8" key="1">
    <citation type="submission" date="2016-04" db="EMBL/GenBank/DDBJ databases">
        <title>Chloroflexus islandicus sp. nov., a thermophilic filamentous anoxygenic phototrophic bacterium from geyser Strokkur (Iceland).</title>
        <authorList>
            <person name="Gaisin V.A."/>
            <person name="Kalashnikov A.M."/>
            <person name="Sukhacheva M.V."/>
            <person name="Grouzdev D.S."/>
            <person name="Ivanov T.M."/>
            <person name="Kuznetsov B."/>
            <person name="Gorlenko V.M."/>
        </authorList>
    </citation>
    <scope>NUCLEOTIDE SEQUENCE [LARGE SCALE GENOMIC DNA]</scope>
    <source>
        <strain evidence="8">isl-2</strain>
    </source>
</reference>
<dbReference type="EMBL" id="LWQS01000038">
    <property type="protein sequence ID" value="OAN47319.1"/>
    <property type="molecule type" value="Genomic_DNA"/>
</dbReference>
<feature type="transmembrane region" description="Helical" evidence="5">
    <location>
        <begin position="12"/>
        <end position="30"/>
    </location>
</feature>
<comment type="subcellular location">
    <subcellularLocation>
        <location evidence="1">Membrane</location>
        <topology evidence="1">Multi-pass membrane protein</topology>
    </subcellularLocation>
</comment>
<sequence length="418" mass="46655">MQRYLRQLEMGWHVIALTLLSGAFVPLWRLQTTGSASQGDSVQQVVLLLSYSGLILLPWHWPQIRKSFMQGWLLWLVIGIAVISVIWSQDPALTLRRSFALLLATLYGLLLAVRYPFAAVLRLLGVTMAIIVGTSVLSIALGADWAVMGHPHPGAWQGVMFHKNALGRIAVLALIVFGVLAQQTRWPWQIGWGVLAINALALIVGARSVTALVVTVTLITIGMAAYGARFLSKDEQLQGIALTSSIVIPAGMLFVFYWPEIADLLGRDPELTGRLPLWSSLLGIGWSQPLLGYGYGAFWVDPSRMMALDVALMRMRFWWAEHAHNGYLDVWLEIGIIGLIPIVFLVASVWRDAFYKVSQEAFQPKFLFIFLFTSFLAIYNLSEAVLIEANLAKALFWIIFSWIYFAKRLSEPTRPSLG</sequence>
<keyword evidence="2 5" id="KW-0812">Transmembrane</keyword>
<feature type="transmembrane region" description="Helical" evidence="5">
    <location>
        <begin position="278"/>
        <end position="300"/>
    </location>
</feature>
<dbReference type="InterPro" id="IPR051533">
    <property type="entry name" value="WaaL-like"/>
</dbReference>
<gene>
    <name evidence="7" type="ORF">A6A03_00830</name>
</gene>
<keyword evidence="3 5" id="KW-1133">Transmembrane helix</keyword>
<evidence type="ECO:0000313" key="7">
    <source>
        <dbReference type="EMBL" id="OAN47319.1"/>
    </source>
</evidence>
<dbReference type="PANTHER" id="PTHR37422:SF17">
    <property type="entry name" value="O-ANTIGEN LIGASE"/>
    <property type="match status" value="1"/>
</dbReference>
<feature type="transmembrane region" description="Helical" evidence="5">
    <location>
        <begin position="385"/>
        <end position="405"/>
    </location>
</feature>
<keyword evidence="8" id="KW-1185">Reference proteome</keyword>
<evidence type="ECO:0000313" key="8">
    <source>
        <dbReference type="Proteomes" id="UP000078287"/>
    </source>
</evidence>
<evidence type="ECO:0000256" key="4">
    <source>
        <dbReference type="ARBA" id="ARBA00023136"/>
    </source>
</evidence>
<feature type="domain" description="O-antigen ligase-related" evidence="6">
    <location>
        <begin position="172"/>
        <end position="341"/>
    </location>
</feature>
<organism evidence="7 8">
    <name type="scientific">Chloroflexus islandicus</name>
    <dbReference type="NCBI Taxonomy" id="1707952"/>
    <lineage>
        <taxon>Bacteria</taxon>
        <taxon>Bacillati</taxon>
        <taxon>Chloroflexota</taxon>
        <taxon>Chloroflexia</taxon>
        <taxon>Chloroflexales</taxon>
        <taxon>Chloroflexineae</taxon>
        <taxon>Chloroflexaceae</taxon>
        <taxon>Chloroflexus</taxon>
    </lineage>
</organism>
<feature type="transmembrane region" description="Helical" evidence="5">
    <location>
        <begin position="99"/>
        <end position="117"/>
    </location>
</feature>
<dbReference type="InterPro" id="IPR007016">
    <property type="entry name" value="O-antigen_ligase-rel_domated"/>
</dbReference>